<protein>
    <submittedName>
        <fullName evidence="2">Uncharacterized protein</fullName>
    </submittedName>
</protein>
<keyword evidence="1" id="KW-1133">Transmembrane helix</keyword>
<evidence type="ECO:0000256" key="1">
    <source>
        <dbReference type="SAM" id="Phobius"/>
    </source>
</evidence>
<evidence type="ECO:0000313" key="2">
    <source>
        <dbReference type="EMBL" id="XBY45211.1"/>
    </source>
</evidence>
<feature type="transmembrane region" description="Helical" evidence="1">
    <location>
        <begin position="77"/>
        <end position="94"/>
    </location>
</feature>
<dbReference type="RefSeq" id="WP_407050301.1">
    <property type="nucleotide sequence ID" value="NZ_CP158568.1"/>
</dbReference>
<dbReference type="KEGG" id="mflg:ABS361_02655"/>
<feature type="transmembrane region" description="Helical" evidence="1">
    <location>
        <begin position="46"/>
        <end position="70"/>
    </location>
</feature>
<dbReference type="EMBL" id="CP158568">
    <property type="protein sequence ID" value="XBY45211.1"/>
    <property type="molecule type" value="Genomic_DNA"/>
</dbReference>
<gene>
    <name evidence="2" type="ORF">ABS361_02655</name>
</gene>
<proteinExistence type="predicted"/>
<keyword evidence="1" id="KW-0472">Membrane</keyword>
<feature type="transmembrane region" description="Helical" evidence="1">
    <location>
        <begin position="106"/>
        <end position="123"/>
    </location>
</feature>
<feature type="transmembrane region" description="Helical" evidence="1">
    <location>
        <begin position="7"/>
        <end position="26"/>
    </location>
</feature>
<reference evidence="2" key="1">
    <citation type="submission" date="2024-06" db="EMBL/GenBank/DDBJ databases">
        <title>Methylostella associata gen. nov., sp. nov., a novel Ancalomicrobiaceae-affiliated facultatively methylotrophic bacteria that feed on methanotrophs of the genus Methylococcus.</title>
        <authorList>
            <person name="Saltykova V."/>
            <person name="Danilova O.V."/>
            <person name="Oshkin I.Y."/>
            <person name="Belova S.E."/>
            <person name="Pimenov N.V."/>
            <person name="Dedysh S.N."/>
        </authorList>
    </citation>
    <scope>NUCLEOTIDE SEQUENCE</scope>
    <source>
        <strain evidence="2">S20</strain>
    </source>
</reference>
<keyword evidence="1" id="KW-0812">Transmembrane</keyword>
<dbReference type="AlphaFoldDB" id="A0AAU7XET6"/>
<name>A0AAU7XET6_9HYPH</name>
<accession>A0AAU7XET6</accession>
<sequence>MTSLATVGQVIAGAGTIGLALVHQWVGGPEIAEPIAAAPLAPEVCAVAAVVWQAVTALLLLDGVAILSGLWWPSRAVLALATAQNAAFAALFLVRDLTVFGDILTLPQWIGFAIVIAAAVPALRRPMPRASD</sequence>
<organism evidence="2">
    <name type="scientific">Methyloraptor flagellatus</name>
    <dbReference type="NCBI Taxonomy" id="3162530"/>
    <lineage>
        <taxon>Bacteria</taxon>
        <taxon>Pseudomonadati</taxon>
        <taxon>Pseudomonadota</taxon>
        <taxon>Alphaproteobacteria</taxon>
        <taxon>Hyphomicrobiales</taxon>
        <taxon>Ancalomicrobiaceae</taxon>
        <taxon>Methyloraptor</taxon>
    </lineage>
</organism>